<evidence type="ECO:0000259" key="2">
    <source>
        <dbReference type="Pfam" id="PF13175"/>
    </source>
</evidence>
<comment type="caution">
    <text evidence="4">The sequence shown here is derived from an EMBL/GenBank/DDBJ whole genome shotgun (WGS) entry which is preliminary data.</text>
</comment>
<dbReference type="Gene3D" id="3.40.50.300">
    <property type="entry name" value="P-loop containing nucleotide triphosphate hydrolases"/>
    <property type="match status" value="1"/>
</dbReference>
<feature type="domain" description="OLD protein-like TOPRIM" evidence="3">
    <location>
        <begin position="461"/>
        <end position="527"/>
    </location>
</feature>
<accession>A0ABT3WVT8</accession>
<evidence type="ECO:0000313" key="5">
    <source>
        <dbReference type="Proteomes" id="UP001081709"/>
    </source>
</evidence>
<evidence type="ECO:0000256" key="1">
    <source>
        <dbReference type="SAM" id="MobiDB-lite"/>
    </source>
</evidence>
<dbReference type="Pfam" id="PF13175">
    <property type="entry name" value="AAA_15"/>
    <property type="match status" value="1"/>
</dbReference>
<evidence type="ECO:0000259" key="3">
    <source>
        <dbReference type="Pfam" id="PF20469"/>
    </source>
</evidence>
<organism evidence="4 5">
    <name type="scientific">Corynebacterium pygosceleis</name>
    <dbReference type="NCBI Taxonomy" id="2800406"/>
    <lineage>
        <taxon>Bacteria</taxon>
        <taxon>Bacillati</taxon>
        <taxon>Actinomycetota</taxon>
        <taxon>Actinomycetes</taxon>
        <taxon>Mycobacteriales</taxon>
        <taxon>Corynebacteriaceae</taxon>
        <taxon>Corynebacterium</taxon>
    </lineage>
</organism>
<dbReference type="PANTHER" id="PTHR43581:SF4">
    <property type="entry name" value="ATP_GTP PHOSPHATASE"/>
    <property type="match status" value="1"/>
</dbReference>
<dbReference type="Pfam" id="PF20469">
    <property type="entry name" value="OLD-like_TOPRIM"/>
    <property type="match status" value="1"/>
</dbReference>
<dbReference type="RefSeq" id="WP_267186539.1">
    <property type="nucleotide sequence ID" value="NZ_JAPMKV010000003.1"/>
</dbReference>
<feature type="region of interest" description="Disordered" evidence="1">
    <location>
        <begin position="341"/>
        <end position="363"/>
    </location>
</feature>
<dbReference type="PANTHER" id="PTHR43581">
    <property type="entry name" value="ATP/GTP PHOSPHATASE"/>
    <property type="match status" value="1"/>
</dbReference>
<gene>
    <name evidence="4" type="ORF">OS125_06560</name>
</gene>
<dbReference type="Proteomes" id="UP001081709">
    <property type="component" value="Unassembled WGS sequence"/>
</dbReference>
<dbReference type="InterPro" id="IPR034139">
    <property type="entry name" value="TOPRIM_OLD"/>
</dbReference>
<dbReference type="InterPro" id="IPR041685">
    <property type="entry name" value="AAA_GajA/Old/RecF-like"/>
</dbReference>
<dbReference type="InterPro" id="IPR027417">
    <property type="entry name" value="P-loop_NTPase"/>
</dbReference>
<keyword evidence="5" id="KW-1185">Reference proteome</keyword>
<dbReference type="EMBL" id="JAPMKV010000003">
    <property type="protein sequence ID" value="MCX7444907.1"/>
    <property type="molecule type" value="Genomic_DNA"/>
</dbReference>
<sequence length="679" mass="75448">MKIKHLRIENFRAIASFDEDLGSYTTFIGYNGGGKSSILHAVRWFFENFELTGTDVFSEEIDEPDLATLPDVKVTVTFDQLTEIDRENFGPYAMGEKIVLTRVGGAGKTSKLYGERLVCPSFQDIRKEKTVSAQRKLAQDLITSNEIFSNLNITNKSSKQEINEILNNWEADPNNHKYLVPINDEDANHFFGAVGSDKLKIDSGFVFIPAAPDLTGQFDVLGKGSALQLLLGDILKGVVSKSINEWTERNQLVLDELETTVSEVAATRLSERAGLVNHHLEQYLPGVEIEFKVGLQDWVPKANPIAQSRMQRGDRNFIIESEGHGVQRATLLALLQATADSRVEPEPTGGNDHENKQNQHGDQRSSLIVFVEEPEVYQHPVQARMMARSFTNAARTGNVQFVLATHSPYFLDPNEIHNTFRVENYPTGSKVNRPSVDGALRAKNANGELDKFFLESVIESLFSRAALVVEGDTERAIFDTVHCSDDGLTLRDLGISVAVAAGSKSLLDMAQLIHDFGVPIFVLRDGDSDSSIALKTAQNKSQHEVRKKFKCTPDFENEEHLKIATDKRDSLLNSWESGVNSFIEMARKAGFGEGLDDFKWGGGTQIGRYVGILNHDLESELHNWPSFITASRNIGLPPDLRQAKKAGILARVAARSKREDMPTGLKRILEAVRLSVDHT</sequence>
<dbReference type="SUPFAM" id="SSF52540">
    <property type="entry name" value="P-loop containing nucleoside triphosphate hydrolases"/>
    <property type="match status" value="1"/>
</dbReference>
<name>A0ABT3WVT8_9CORY</name>
<reference evidence="4" key="1">
    <citation type="submission" date="2022-11" db="EMBL/GenBank/DDBJ databases">
        <title>Corynebacterium sp. isolated from Penguins.</title>
        <authorList>
            <person name="Sedlar K."/>
            <person name="Svec P."/>
        </authorList>
    </citation>
    <scope>NUCLEOTIDE SEQUENCE</scope>
    <source>
        <strain evidence="4">P7003</strain>
    </source>
</reference>
<proteinExistence type="predicted"/>
<dbReference type="CDD" id="cd01026">
    <property type="entry name" value="TOPRIM_OLD"/>
    <property type="match status" value="1"/>
</dbReference>
<feature type="domain" description="Endonuclease GajA/Old nuclease/RecF-like AAA" evidence="2">
    <location>
        <begin position="1"/>
        <end position="410"/>
    </location>
</feature>
<protein>
    <submittedName>
        <fullName evidence="4">AAA family ATPase</fullName>
    </submittedName>
</protein>
<evidence type="ECO:0000313" key="4">
    <source>
        <dbReference type="EMBL" id="MCX7444907.1"/>
    </source>
</evidence>
<dbReference type="InterPro" id="IPR051396">
    <property type="entry name" value="Bact_Antivir_Def_Nuclease"/>
</dbReference>